<accession>A0ABT0SQ90</accession>
<keyword evidence="9" id="KW-1185">Reference proteome</keyword>
<comment type="catalytic activity">
    <reaction evidence="2 4">
        <text>L-methionyl-[protein] + [thioredoxin]-disulfide + H2O = L-methionyl-(S)-S-oxide-[protein] + [thioredoxin]-dithiol</text>
        <dbReference type="Rhea" id="RHEA:14217"/>
        <dbReference type="Rhea" id="RHEA-COMP:10698"/>
        <dbReference type="Rhea" id="RHEA-COMP:10700"/>
        <dbReference type="Rhea" id="RHEA-COMP:12313"/>
        <dbReference type="Rhea" id="RHEA-COMP:12315"/>
        <dbReference type="ChEBI" id="CHEBI:15377"/>
        <dbReference type="ChEBI" id="CHEBI:16044"/>
        <dbReference type="ChEBI" id="CHEBI:29950"/>
        <dbReference type="ChEBI" id="CHEBI:44120"/>
        <dbReference type="ChEBI" id="CHEBI:50058"/>
        <dbReference type="EC" id="1.8.4.11"/>
    </reaction>
</comment>
<proteinExistence type="inferred from homology"/>
<dbReference type="RefSeq" id="WP_250080536.1">
    <property type="nucleotide sequence ID" value="NZ_JAMJPJ010000006.1"/>
</dbReference>
<evidence type="ECO:0000259" key="7">
    <source>
        <dbReference type="Pfam" id="PF01625"/>
    </source>
</evidence>
<dbReference type="PANTHER" id="PTHR43774">
    <property type="entry name" value="PEPTIDE METHIONINE SULFOXIDE REDUCTASE"/>
    <property type="match status" value="1"/>
</dbReference>
<feature type="domain" description="Peptide methionine sulphoxide reductase MsrA" evidence="7">
    <location>
        <begin position="44"/>
        <end position="193"/>
    </location>
</feature>
<evidence type="ECO:0000256" key="3">
    <source>
        <dbReference type="ARBA" id="ARBA00048782"/>
    </source>
</evidence>
<feature type="signal peptide" evidence="6">
    <location>
        <begin position="1"/>
        <end position="27"/>
    </location>
</feature>
<dbReference type="HAMAP" id="MF_01401">
    <property type="entry name" value="MsrA"/>
    <property type="match status" value="1"/>
</dbReference>
<keyword evidence="6" id="KW-0732">Signal</keyword>
<evidence type="ECO:0000256" key="5">
    <source>
        <dbReference type="SAM" id="MobiDB-lite"/>
    </source>
</evidence>
<name>A0ABT0SQ90_9GAMM</name>
<evidence type="ECO:0000256" key="2">
    <source>
        <dbReference type="ARBA" id="ARBA00047806"/>
    </source>
</evidence>
<dbReference type="Gene3D" id="3.30.1060.10">
    <property type="entry name" value="Peptide methionine sulphoxide reductase MsrA"/>
    <property type="match status" value="1"/>
</dbReference>
<evidence type="ECO:0000313" key="8">
    <source>
        <dbReference type="EMBL" id="MCL7929524.1"/>
    </source>
</evidence>
<dbReference type="InterPro" id="IPR002569">
    <property type="entry name" value="Met_Sox_Rdtase_MsrA_dom"/>
</dbReference>
<reference evidence="8" key="1">
    <citation type="submission" date="2022-05" db="EMBL/GenBank/DDBJ databases">
        <title>Halomonas geminus sp. nov. and Halomonas llamarensis sp. nov. isolated from high-altitude salars of the Atacama Desert.</title>
        <authorList>
            <person name="Hintersatz C."/>
            <person name="Rojas L.A."/>
            <person name="Wei T.-S."/>
            <person name="Kutschke S."/>
            <person name="Lehmann F."/>
            <person name="Jain R."/>
            <person name="Pollmann K."/>
        </authorList>
    </citation>
    <scope>NUCLEOTIDE SEQUENCE</scope>
    <source>
        <strain evidence="8">ATCHA</strain>
    </source>
</reference>
<sequence>MSLLTGFHPLTLMVVAAAGSLSFPLAADTDNKTNADTHADTSAQAIFAGGCFWCMEPPYDRQRGVSATTSGYIGGESDNPTYEETNEGDTGHAEAVKIEYDPEQINYEQLLAIFWRNIDPFAEDQQFCDEGSQYRSAIFYGNDEQRELALASKADMEDRFGRDIATEIVPANTFWSAEEYHQNYYEKNPVRYKFYRFSCGRDGRLEEVWGEEAGGPTYK</sequence>
<dbReference type="SUPFAM" id="SSF55068">
    <property type="entry name" value="Peptide methionine sulfoxide reductase"/>
    <property type="match status" value="1"/>
</dbReference>
<dbReference type="PANTHER" id="PTHR43774:SF1">
    <property type="entry name" value="PEPTIDE METHIONINE SULFOXIDE REDUCTASE MSRA 2"/>
    <property type="match status" value="1"/>
</dbReference>
<organism evidence="8 9">
    <name type="scientific">Halomonas llamarensis</name>
    <dbReference type="NCBI Taxonomy" id="2945104"/>
    <lineage>
        <taxon>Bacteria</taxon>
        <taxon>Pseudomonadati</taxon>
        <taxon>Pseudomonadota</taxon>
        <taxon>Gammaproteobacteria</taxon>
        <taxon>Oceanospirillales</taxon>
        <taxon>Halomonadaceae</taxon>
        <taxon>Halomonas</taxon>
    </lineage>
</organism>
<evidence type="ECO:0000256" key="1">
    <source>
        <dbReference type="ARBA" id="ARBA00023002"/>
    </source>
</evidence>
<dbReference type="EMBL" id="JAMJPJ010000006">
    <property type="protein sequence ID" value="MCL7929524.1"/>
    <property type="molecule type" value="Genomic_DNA"/>
</dbReference>
<gene>
    <name evidence="4 8" type="primary">msrA</name>
    <name evidence="8" type="ORF">M8006_05900</name>
</gene>
<dbReference type="InterPro" id="IPR036509">
    <property type="entry name" value="Met_Sox_Rdtase_MsrA_sf"/>
</dbReference>
<evidence type="ECO:0000313" key="9">
    <source>
        <dbReference type="Proteomes" id="UP001165308"/>
    </source>
</evidence>
<comment type="caution">
    <text evidence="8">The sequence shown here is derived from an EMBL/GenBank/DDBJ whole genome shotgun (WGS) entry which is preliminary data.</text>
</comment>
<dbReference type="GO" id="GO:0008113">
    <property type="term" value="F:peptide-methionine (S)-S-oxide reductase activity"/>
    <property type="evidence" value="ECO:0007669"/>
    <property type="project" value="UniProtKB-EC"/>
</dbReference>
<comment type="catalytic activity">
    <reaction evidence="3 4">
        <text>[thioredoxin]-disulfide + L-methionine + H2O = L-methionine (S)-S-oxide + [thioredoxin]-dithiol</text>
        <dbReference type="Rhea" id="RHEA:19993"/>
        <dbReference type="Rhea" id="RHEA-COMP:10698"/>
        <dbReference type="Rhea" id="RHEA-COMP:10700"/>
        <dbReference type="ChEBI" id="CHEBI:15377"/>
        <dbReference type="ChEBI" id="CHEBI:29950"/>
        <dbReference type="ChEBI" id="CHEBI:50058"/>
        <dbReference type="ChEBI" id="CHEBI:57844"/>
        <dbReference type="ChEBI" id="CHEBI:58772"/>
        <dbReference type="EC" id="1.8.4.11"/>
    </reaction>
</comment>
<evidence type="ECO:0000256" key="4">
    <source>
        <dbReference type="HAMAP-Rule" id="MF_01401"/>
    </source>
</evidence>
<evidence type="ECO:0000256" key="6">
    <source>
        <dbReference type="SAM" id="SignalP"/>
    </source>
</evidence>
<feature type="region of interest" description="Disordered" evidence="5">
    <location>
        <begin position="71"/>
        <end position="90"/>
    </location>
</feature>
<dbReference type="NCBIfam" id="TIGR00401">
    <property type="entry name" value="msrA"/>
    <property type="match status" value="1"/>
</dbReference>
<dbReference type="Pfam" id="PF01625">
    <property type="entry name" value="PMSR"/>
    <property type="match status" value="1"/>
</dbReference>
<protein>
    <recommendedName>
        <fullName evidence="4">Peptide methionine sulfoxide reductase MsrA</fullName>
        <shortName evidence="4">Protein-methionine-S-oxide reductase</shortName>
        <ecNumber evidence="4">1.8.4.11</ecNumber>
    </recommendedName>
    <alternativeName>
        <fullName evidence="4">Peptide-methionine (S)-S-oxide reductase</fullName>
        <shortName evidence="4">Peptide Met(O) reductase</shortName>
    </alternativeName>
</protein>
<dbReference type="EC" id="1.8.4.11" evidence="4"/>
<comment type="function">
    <text evidence="4">Has an important function as a repair enzyme for proteins that have been inactivated by oxidation. Catalyzes the reversible oxidation-reduction of methionine sulfoxide in proteins to methionine.</text>
</comment>
<feature type="active site" evidence="4">
    <location>
        <position position="51"/>
    </location>
</feature>
<feature type="chain" id="PRO_5045916139" description="Peptide methionine sulfoxide reductase MsrA" evidence="6">
    <location>
        <begin position="28"/>
        <end position="219"/>
    </location>
</feature>
<comment type="similarity">
    <text evidence="4">Belongs to the MsrA Met sulfoxide reductase family.</text>
</comment>
<keyword evidence="1 4" id="KW-0560">Oxidoreductase</keyword>
<dbReference type="Proteomes" id="UP001165308">
    <property type="component" value="Unassembled WGS sequence"/>
</dbReference>